<protein>
    <submittedName>
        <fullName evidence="3">Uncharacterized protein</fullName>
    </submittedName>
</protein>
<name>A0A088S360_LEIPA</name>
<feature type="transmembrane region" description="Helical" evidence="2">
    <location>
        <begin position="193"/>
        <end position="211"/>
    </location>
</feature>
<feature type="compositionally biased region" description="Low complexity" evidence="1">
    <location>
        <begin position="30"/>
        <end position="44"/>
    </location>
</feature>
<evidence type="ECO:0000256" key="2">
    <source>
        <dbReference type="SAM" id="Phobius"/>
    </source>
</evidence>
<dbReference type="Proteomes" id="UP000063063">
    <property type="component" value="Chromosome 34"/>
</dbReference>
<keyword evidence="2" id="KW-1133">Transmembrane helix</keyword>
<feature type="region of interest" description="Disordered" evidence="1">
    <location>
        <begin position="1"/>
        <end position="73"/>
    </location>
</feature>
<dbReference type="VEuPathDB" id="TriTrypDB:LPMP_344080"/>
<accession>A0A088S360</accession>
<gene>
    <name evidence="3" type="ORF">LPMP_344080</name>
</gene>
<keyword evidence="4" id="KW-1185">Reference proteome</keyword>
<organism evidence="3 4">
    <name type="scientific">Leishmania panamensis</name>
    <dbReference type="NCBI Taxonomy" id="5679"/>
    <lineage>
        <taxon>Eukaryota</taxon>
        <taxon>Discoba</taxon>
        <taxon>Euglenozoa</taxon>
        <taxon>Kinetoplastea</taxon>
        <taxon>Metakinetoplastina</taxon>
        <taxon>Trypanosomatida</taxon>
        <taxon>Trypanosomatidae</taxon>
        <taxon>Leishmaniinae</taxon>
        <taxon>Leishmania</taxon>
        <taxon>Leishmania guyanensis species complex</taxon>
    </lineage>
</organism>
<dbReference type="AlphaFoldDB" id="A0A088S360"/>
<dbReference type="KEGG" id="lpan:LPMP_344080"/>
<dbReference type="VEuPathDB" id="TriTrypDB:LPAL13_340048100"/>
<evidence type="ECO:0000313" key="3">
    <source>
        <dbReference type="EMBL" id="AIO02030.1"/>
    </source>
</evidence>
<dbReference type="OrthoDB" id="265536at2759"/>
<evidence type="ECO:0000256" key="1">
    <source>
        <dbReference type="SAM" id="MobiDB-lite"/>
    </source>
</evidence>
<sequence length="230" mass="25004">MPLSSTAPQPLTKEEETLATPSASLPQAHSTETPETTPTASSSPKMTAASSKGEVSANDSGTPTAATAPRETRFLRDAKIEEDRYIYETLYKSLDDTTDTAIRDELTVGDTVRFARNAKREFSKATGMPLGEKAKNCTALVCSFSQKKNQKVAYVFILFSVLIMTLPVIVLFMGMKLVAPWIDMDPTLCGGGLAVFTAMSLMFSYVVFAIMEDAQCGRQNASEAESKKER</sequence>
<reference evidence="3 4" key="1">
    <citation type="journal article" date="2015" name="Sci. Rep.">
        <title>The genome of Leishmania panamensis: insights into genomics of the L. (Viannia) subgenus.</title>
        <authorList>
            <person name="Llanes A."/>
            <person name="Restrepo C.M."/>
            <person name="Vecchio G.D."/>
            <person name="Anguizola F.J."/>
            <person name="Lleonart R."/>
        </authorList>
    </citation>
    <scope>NUCLEOTIDE SEQUENCE [LARGE SCALE GENOMIC DNA]</scope>
    <source>
        <strain evidence="3 4">MHOM/PA/94/PSC-1</strain>
    </source>
</reference>
<keyword evidence="2" id="KW-0472">Membrane</keyword>
<dbReference type="GeneID" id="22578913"/>
<evidence type="ECO:0000313" key="4">
    <source>
        <dbReference type="Proteomes" id="UP000063063"/>
    </source>
</evidence>
<keyword evidence="2" id="KW-0812">Transmembrane</keyword>
<proteinExistence type="predicted"/>
<dbReference type="RefSeq" id="XP_010702830.1">
    <property type="nucleotide sequence ID" value="XM_010704528.1"/>
</dbReference>
<feature type="transmembrane region" description="Helical" evidence="2">
    <location>
        <begin position="152"/>
        <end position="173"/>
    </location>
</feature>
<feature type="compositionally biased region" description="Polar residues" evidence="1">
    <location>
        <begin position="19"/>
        <end position="29"/>
    </location>
</feature>
<dbReference type="EMBL" id="CP009403">
    <property type="protein sequence ID" value="AIO02030.1"/>
    <property type="molecule type" value="Genomic_DNA"/>
</dbReference>
<dbReference type="eggNOG" id="ENOG502S9EA">
    <property type="taxonomic scope" value="Eukaryota"/>
</dbReference>